<dbReference type="AlphaFoldDB" id="A0A1F2WQ40"/>
<evidence type="ECO:0008006" key="4">
    <source>
        <dbReference type="Google" id="ProtNLM"/>
    </source>
</evidence>
<comment type="caution">
    <text evidence="2">The sequence shown here is derived from an EMBL/GenBank/DDBJ whole genome shotgun (WGS) entry which is preliminary data.</text>
</comment>
<dbReference type="InterPro" id="IPR001602">
    <property type="entry name" value="UPF0047_YjbQ-like"/>
</dbReference>
<accession>A0A1F2WQ40</accession>
<dbReference type="PIRSF" id="PIRSF004681">
    <property type="entry name" value="UCP004681"/>
    <property type="match status" value="1"/>
</dbReference>
<dbReference type="InterPro" id="IPR035917">
    <property type="entry name" value="YjbQ-like_sf"/>
</dbReference>
<dbReference type="EMBL" id="MELK01000019">
    <property type="protein sequence ID" value="OFW58984.1"/>
    <property type="molecule type" value="Genomic_DNA"/>
</dbReference>
<evidence type="ECO:0000313" key="3">
    <source>
        <dbReference type="Proteomes" id="UP000177876"/>
    </source>
</evidence>
<proteinExistence type="inferred from homology"/>
<gene>
    <name evidence="2" type="ORF">A2Y75_00405</name>
</gene>
<sequence>MEDLFSFEVETHSRAQMLDITSRVREALRESGTSRGTCMVYVPHTTAGITINESADPSVVVDILEQMERLVPKGHYHHQEGNADAHIKASMMGSSLTLLVDRSDLLLGTWQGIFFCEFDGPRRRRVMVKVMPGV</sequence>
<name>A0A1F2WQ40_9ACTN</name>
<dbReference type="STRING" id="1797197.A2Y75_00405"/>
<evidence type="ECO:0000313" key="2">
    <source>
        <dbReference type="EMBL" id="OFW58984.1"/>
    </source>
</evidence>
<reference evidence="2 3" key="1">
    <citation type="journal article" date="2016" name="Nat. Commun.">
        <title>Thousands of microbial genomes shed light on interconnected biogeochemical processes in an aquifer system.</title>
        <authorList>
            <person name="Anantharaman K."/>
            <person name="Brown C.T."/>
            <person name="Hug L.A."/>
            <person name="Sharon I."/>
            <person name="Castelle C.J."/>
            <person name="Probst A.J."/>
            <person name="Thomas B.C."/>
            <person name="Singh A."/>
            <person name="Wilkins M.J."/>
            <person name="Karaoz U."/>
            <person name="Brodie E.L."/>
            <person name="Williams K.H."/>
            <person name="Hubbard S.S."/>
            <person name="Banfield J.F."/>
        </authorList>
    </citation>
    <scope>NUCLEOTIDE SEQUENCE [LARGE SCALE GENOMIC DNA]</scope>
</reference>
<evidence type="ECO:0000256" key="1">
    <source>
        <dbReference type="ARBA" id="ARBA00005534"/>
    </source>
</evidence>
<dbReference type="NCBIfam" id="TIGR00149">
    <property type="entry name" value="TIGR00149_YjbQ"/>
    <property type="match status" value="1"/>
</dbReference>
<dbReference type="Proteomes" id="UP000177876">
    <property type="component" value="Unassembled WGS sequence"/>
</dbReference>
<comment type="similarity">
    <text evidence="1">Belongs to the UPF0047 family.</text>
</comment>
<organism evidence="2 3">
    <name type="scientific">Candidatus Solincola sediminis</name>
    <dbReference type="NCBI Taxonomy" id="1797199"/>
    <lineage>
        <taxon>Bacteria</taxon>
        <taxon>Bacillati</taxon>
        <taxon>Actinomycetota</taxon>
        <taxon>Candidatus Geothermincolia</taxon>
        <taxon>Candidatus Geothermincolales</taxon>
        <taxon>Candidatus Geothermincolaceae</taxon>
        <taxon>Candidatus Solincola</taxon>
    </lineage>
</organism>
<dbReference type="Pfam" id="PF01894">
    <property type="entry name" value="YjbQ"/>
    <property type="match status" value="1"/>
</dbReference>
<protein>
    <recommendedName>
        <fullName evidence="4">YjbQ family protein</fullName>
    </recommendedName>
</protein>
<dbReference type="PANTHER" id="PTHR30615:SF8">
    <property type="entry name" value="UPF0047 PROTEIN C4A8.02C"/>
    <property type="match status" value="1"/>
</dbReference>
<dbReference type="SUPFAM" id="SSF111038">
    <property type="entry name" value="YjbQ-like"/>
    <property type="match status" value="1"/>
</dbReference>
<dbReference type="PANTHER" id="PTHR30615">
    <property type="entry name" value="UNCHARACTERIZED PROTEIN YJBQ-RELATED"/>
    <property type="match status" value="1"/>
</dbReference>
<dbReference type="Gene3D" id="2.60.120.460">
    <property type="entry name" value="YjbQ-like"/>
    <property type="match status" value="1"/>
</dbReference>